<feature type="repeat" description="PPR" evidence="2">
    <location>
        <begin position="183"/>
        <end position="217"/>
    </location>
</feature>
<keyword evidence="1" id="KW-0677">Repeat</keyword>
<evidence type="ECO:0000259" key="3">
    <source>
        <dbReference type="Pfam" id="PF14432"/>
    </source>
</evidence>
<keyword evidence="5" id="KW-1185">Reference proteome</keyword>
<protein>
    <recommendedName>
        <fullName evidence="3">DYW domain-containing protein</fullName>
    </recommendedName>
</protein>
<dbReference type="Gene3D" id="1.25.40.10">
    <property type="entry name" value="Tetratricopeptide repeat domain"/>
    <property type="match status" value="4"/>
</dbReference>
<name>A0AAD4T6Q6_9MAGN</name>
<feature type="domain" description="DYW" evidence="3">
    <location>
        <begin position="592"/>
        <end position="684"/>
    </location>
</feature>
<feature type="repeat" description="PPR" evidence="2">
    <location>
        <begin position="245"/>
        <end position="275"/>
    </location>
</feature>
<dbReference type="GO" id="GO:0003723">
    <property type="term" value="F:RNA binding"/>
    <property type="evidence" value="ECO:0007669"/>
    <property type="project" value="InterPro"/>
</dbReference>
<dbReference type="AlphaFoldDB" id="A0AAD4T6Q6"/>
<evidence type="ECO:0000313" key="4">
    <source>
        <dbReference type="EMBL" id="KAI3940354.1"/>
    </source>
</evidence>
<dbReference type="Pfam" id="PF14432">
    <property type="entry name" value="DYW_deaminase"/>
    <property type="match status" value="1"/>
</dbReference>
<dbReference type="Pfam" id="PF20431">
    <property type="entry name" value="E_motif"/>
    <property type="match status" value="1"/>
</dbReference>
<dbReference type="FunFam" id="1.25.40.10:FF:001531">
    <property type="entry name" value="Pentatricopeptide repeat-containing protein At4g16835, mitochondrial"/>
    <property type="match status" value="1"/>
</dbReference>
<dbReference type="NCBIfam" id="TIGR00756">
    <property type="entry name" value="PPR"/>
    <property type="match status" value="5"/>
</dbReference>
<reference evidence="4" key="1">
    <citation type="submission" date="2022-04" db="EMBL/GenBank/DDBJ databases">
        <title>A functionally conserved STORR gene fusion in Papaver species that diverged 16.8 million years ago.</title>
        <authorList>
            <person name="Catania T."/>
        </authorList>
    </citation>
    <scope>NUCLEOTIDE SEQUENCE</scope>
    <source>
        <strain evidence="4">S-188037</strain>
    </source>
</reference>
<dbReference type="PROSITE" id="PS51375">
    <property type="entry name" value="PPR"/>
    <property type="match status" value="5"/>
</dbReference>
<evidence type="ECO:0000256" key="2">
    <source>
        <dbReference type="PROSITE-ProRule" id="PRU00708"/>
    </source>
</evidence>
<feature type="repeat" description="PPR" evidence="2">
    <location>
        <begin position="377"/>
        <end position="411"/>
    </location>
</feature>
<dbReference type="SUPFAM" id="SSF48452">
    <property type="entry name" value="TPR-like"/>
    <property type="match status" value="1"/>
</dbReference>
<dbReference type="Proteomes" id="UP001202328">
    <property type="component" value="Unassembled WGS sequence"/>
</dbReference>
<gene>
    <name evidence="4" type="ORF">MKW98_024761</name>
</gene>
<dbReference type="FunFam" id="1.25.40.10:FF:001074">
    <property type="entry name" value="Pentatricopeptide repeat-containing protein, mitochondrial"/>
    <property type="match status" value="1"/>
</dbReference>
<dbReference type="GO" id="GO:0008270">
    <property type="term" value="F:zinc ion binding"/>
    <property type="evidence" value="ECO:0007669"/>
    <property type="project" value="InterPro"/>
</dbReference>
<dbReference type="InterPro" id="IPR011990">
    <property type="entry name" value="TPR-like_helical_dom_sf"/>
</dbReference>
<evidence type="ECO:0000313" key="5">
    <source>
        <dbReference type="Proteomes" id="UP001202328"/>
    </source>
</evidence>
<dbReference type="InterPro" id="IPR046960">
    <property type="entry name" value="PPR_At4g14850-like_plant"/>
</dbReference>
<dbReference type="Pfam" id="PF13041">
    <property type="entry name" value="PPR_2"/>
    <property type="match status" value="2"/>
</dbReference>
<sequence length="684" mass="77713">MSLITKKTTGNHLHFIRFLYLIKPLNLYHKHHFTLPSENPNLHDVNDPLLTKPPSSLSLGKPHFVVPTNNMIPTQPSSRRSQSLYPHDDFVSSNKMITYYIRIADLDSARKVFENMTVKTTVTWNSILAGYSRKPWKLKEARELFDKIPEPDVVSFNTLLACYINNSDIKTAWNFFHKIPVKDFASWNTMISGLSRNGQMNEALELFSIMPEKNSVSWSAMISGYVEANDLDSAVDFFNKAPIKSVVAWTAMITGYMKSRKIELAENLFQEMPVRNLVSWNSMISGYVECGRSEDGVKLFRRMVGLGIRPNERSLSSVLVGCSNLSALGLGKQIHQFVCKSPLYFDTSVLTSFLSMYCKCGDLGNAQKLFHGIRQKDIVTWNAMISGYAQHGLGERAIGFFHEIKNQGVRPDWITFVALLSACNHAGLVNLGIKHFESMKRDYGIEAIPDHYTCMVDLLGRAGFLQKAVDLISGMPYKPHPAIFGTLLGACRIHKNLELAEFAAQKLLDLDPNSAAGYVQLANVYADMKRWDQVARVRQLMKEHKVVKTPGYSWIEVKNVVHEFRSGDGFHPDLELIHAKLYELEKKMKLAGFVPNLEFVLHDVGMEQKEMILLRHSEKLAVAFGLITTAKRAEIRVFKNLRICGDCHNAIKYISVIEEREIFVRDTVRFHHFRNGTCSCGDYW</sequence>
<dbReference type="PANTHER" id="PTHR47926:SF410">
    <property type="entry name" value="(WILD MALAYSIAN BANANA) HYPOTHETICAL PROTEIN"/>
    <property type="match status" value="1"/>
</dbReference>
<dbReference type="InterPro" id="IPR046848">
    <property type="entry name" value="E_motif"/>
</dbReference>
<comment type="caution">
    <text evidence="4">The sequence shown here is derived from an EMBL/GenBank/DDBJ whole genome shotgun (WGS) entry which is preliminary data.</text>
</comment>
<dbReference type="Pfam" id="PF01535">
    <property type="entry name" value="PPR"/>
    <property type="match status" value="5"/>
</dbReference>
<evidence type="ECO:0000256" key="1">
    <source>
        <dbReference type="ARBA" id="ARBA00022737"/>
    </source>
</evidence>
<dbReference type="EMBL" id="JAJJMB010005149">
    <property type="protein sequence ID" value="KAI3940354.1"/>
    <property type="molecule type" value="Genomic_DNA"/>
</dbReference>
<dbReference type="InterPro" id="IPR032867">
    <property type="entry name" value="DYW_dom"/>
</dbReference>
<organism evidence="4 5">
    <name type="scientific">Papaver atlanticum</name>
    <dbReference type="NCBI Taxonomy" id="357466"/>
    <lineage>
        <taxon>Eukaryota</taxon>
        <taxon>Viridiplantae</taxon>
        <taxon>Streptophyta</taxon>
        <taxon>Embryophyta</taxon>
        <taxon>Tracheophyta</taxon>
        <taxon>Spermatophyta</taxon>
        <taxon>Magnoliopsida</taxon>
        <taxon>Ranunculales</taxon>
        <taxon>Papaveraceae</taxon>
        <taxon>Papaveroideae</taxon>
        <taxon>Papaver</taxon>
    </lineage>
</organism>
<dbReference type="GO" id="GO:0009451">
    <property type="term" value="P:RNA modification"/>
    <property type="evidence" value="ECO:0007669"/>
    <property type="project" value="InterPro"/>
</dbReference>
<dbReference type="PANTHER" id="PTHR47926">
    <property type="entry name" value="PENTATRICOPEPTIDE REPEAT-CONTAINING PROTEIN"/>
    <property type="match status" value="1"/>
</dbReference>
<dbReference type="FunFam" id="1.25.40.10:FF:000553">
    <property type="entry name" value="Pentatricopeptide repeat-containing protein, mitochondrial"/>
    <property type="match status" value="1"/>
</dbReference>
<feature type="repeat" description="PPR" evidence="2">
    <location>
        <begin position="276"/>
        <end position="310"/>
    </location>
</feature>
<proteinExistence type="predicted"/>
<feature type="repeat" description="PPR" evidence="2">
    <location>
        <begin position="120"/>
        <end position="155"/>
    </location>
</feature>
<dbReference type="InterPro" id="IPR002885">
    <property type="entry name" value="PPR_rpt"/>
</dbReference>
<dbReference type="FunFam" id="1.25.40.10:FF:000144">
    <property type="entry name" value="Pentatricopeptide repeat-containing protein, mitochondrial"/>
    <property type="match status" value="1"/>
</dbReference>
<accession>A0AAD4T6Q6</accession>